<dbReference type="AlphaFoldDB" id="A0A484KAN9"/>
<name>A0A484KAN9_9ASTE</name>
<reference evidence="1 2" key="1">
    <citation type="submission" date="2018-04" db="EMBL/GenBank/DDBJ databases">
        <authorList>
            <person name="Vogel A."/>
        </authorList>
    </citation>
    <scope>NUCLEOTIDE SEQUENCE [LARGE SCALE GENOMIC DNA]</scope>
</reference>
<evidence type="ECO:0000313" key="2">
    <source>
        <dbReference type="Proteomes" id="UP000595140"/>
    </source>
</evidence>
<gene>
    <name evidence="1" type="ORF">CCAM_LOCUS652</name>
</gene>
<proteinExistence type="predicted"/>
<protein>
    <submittedName>
        <fullName evidence="1">Uncharacterized protein</fullName>
    </submittedName>
</protein>
<accession>A0A484KAN9</accession>
<organism evidence="1 2">
    <name type="scientific">Cuscuta campestris</name>
    <dbReference type="NCBI Taxonomy" id="132261"/>
    <lineage>
        <taxon>Eukaryota</taxon>
        <taxon>Viridiplantae</taxon>
        <taxon>Streptophyta</taxon>
        <taxon>Embryophyta</taxon>
        <taxon>Tracheophyta</taxon>
        <taxon>Spermatophyta</taxon>
        <taxon>Magnoliopsida</taxon>
        <taxon>eudicotyledons</taxon>
        <taxon>Gunneridae</taxon>
        <taxon>Pentapetalae</taxon>
        <taxon>asterids</taxon>
        <taxon>lamiids</taxon>
        <taxon>Solanales</taxon>
        <taxon>Convolvulaceae</taxon>
        <taxon>Cuscuteae</taxon>
        <taxon>Cuscuta</taxon>
        <taxon>Cuscuta subgen. Grammica</taxon>
        <taxon>Cuscuta sect. Cleistogrammica</taxon>
    </lineage>
</organism>
<dbReference type="EMBL" id="OOIL02000002">
    <property type="protein sequence ID" value="VFQ58876.1"/>
    <property type="molecule type" value="Genomic_DNA"/>
</dbReference>
<sequence>MHLDQKRRRKIVGKEMCMLRGWEKSRCGQTHSADVEEGRRLTCAGVVPDWVREETQGMRYCQRCILTEYLPTK</sequence>
<dbReference type="Proteomes" id="UP000595140">
    <property type="component" value="Unassembled WGS sequence"/>
</dbReference>
<evidence type="ECO:0000313" key="1">
    <source>
        <dbReference type="EMBL" id="VFQ58876.1"/>
    </source>
</evidence>
<keyword evidence="2" id="KW-1185">Reference proteome</keyword>